<dbReference type="Proteomes" id="UP000635384">
    <property type="component" value="Unassembled WGS sequence"/>
</dbReference>
<dbReference type="InterPro" id="IPR003735">
    <property type="entry name" value="Metal_Tscrpt_repr"/>
</dbReference>
<dbReference type="PANTHER" id="PTHR33677:SF3">
    <property type="entry name" value="COPPER-SENSING TRANSCRIPTIONAL REPRESSOR RICR"/>
    <property type="match status" value="1"/>
</dbReference>
<reference evidence="2 3" key="1">
    <citation type="submission" date="2020-09" db="EMBL/GenBank/DDBJ databases">
        <authorList>
            <person name="Yoon J.-W."/>
        </authorList>
    </citation>
    <scope>NUCLEOTIDE SEQUENCE [LARGE SCALE GENOMIC DNA]</scope>
    <source>
        <strain evidence="2 3">KMU-140</strain>
    </source>
</reference>
<organism evidence="2 3">
    <name type="scientific">Erythrobacter rubeus</name>
    <dbReference type="NCBI Taxonomy" id="2760803"/>
    <lineage>
        <taxon>Bacteria</taxon>
        <taxon>Pseudomonadati</taxon>
        <taxon>Pseudomonadota</taxon>
        <taxon>Alphaproteobacteria</taxon>
        <taxon>Sphingomonadales</taxon>
        <taxon>Erythrobacteraceae</taxon>
        <taxon>Erythrobacter/Porphyrobacter group</taxon>
        <taxon>Erythrobacter</taxon>
    </lineage>
</organism>
<evidence type="ECO:0000313" key="3">
    <source>
        <dbReference type="Proteomes" id="UP000635384"/>
    </source>
</evidence>
<keyword evidence="3" id="KW-1185">Reference proteome</keyword>
<dbReference type="CDD" id="cd10148">
    <property type="entry name" value="CsoR-like_DUF156"/>
    <property type="match status" value="1"/>
</dbReference>
<sequence length="88" mass="9899">MPSSDKIKRLNRIAGQVRGVAQMIEDDRYCMDILHQIAAIKSALAKVESQVLKDHAACCVAEAIASGDETEQREKFEELVELLERTRK</sequence>
<dbReference type="Pfam" id="PF02583">
    <property type="entry name" value="Trns_repr_metal"/>
    <property type="match status" value="1"/>
</dbReference>
<dbReference type="EMBL" id="JACXLC010000001">
    <property type="protein sequence ID" value="MBD2840963.1"/>
    <property type="molecule type" value="Genomic_DNA"/>
</dbReference>
<name>A0ABR8KPP1_9SPHN</name>
<protein>
    <submittedName>
        <fullName evidence="2">Metal-sensitive transcriptional regulator</fullName>
    </submittedName>
</protein>
<dbReference type="PANTHER" id="PTHR33677">
    <property type="entry name" value="TRANSCRIPTIONAL REPRESSOR FRMR-RELATED"/>
    <property type="match status" value="1"/>
</dbReference>
<evidence type="ECO:0000313" key="2">
    <source>
        <dbReference type="EMBL" id="MBD2840963.1"/>
    </source>
</evidence>
<comment type="similarity">
    <text evidence="1">Belongs to the FrmR/RcnR family.</text>
</comment>
<accession>A0ABR8KPP1</accession>
<evidence type="ECO:0000256" key="1">
    <source>
        <dbReference type="ARBA" id="ARBA00005260"/>
    </source>
</evidence>
<dbReference type="RefSeq" id="WP_190786543.1">
    <property type="nucleotide sequence ID" value="NZ_JACXLC010000001.1"/>
</dbReference>
<dbReference type="Gene3D" id="1.20.58.1000">
    <property type="entry name" value="Metal-sensitive repressor, helix protomer"/>
    <property type="match status" value="1"/>
</dbReference>
<comment type="caution">
    <text evidence="2">The sequence shown here is derived from an EMBL/GenBank/DDBJ whole genome shotgun (WGS) entry which is preliminary data.</text>
</comment>
<proteinExistence type="inferred from homology"/>
<dbReference type="InterPro" id="IPR038390">
    <property type="entry name" value="Metal_Tscrpt_repr_sf"/>
</dbReference>
<gene>
    <name evidence="2" type="ORF">IB285_01700</name>
</gene>